<protein>
    <submittedName>
        <fullName evidence="1">Uncharacterized protein</fullName>
    </submittedName>
</protein>
<evidence type="ECO:0000313" key="1">
    <source>
        <dbReference type="EMBL" id="XPM66451.1"/>
    </source>
</evidence>
<dbReference type="Proteomes" id="UP000095472">
    <property type="component" value="Chromosome"/>
</dbReference>
<reference evidence="1 2" key="1">
    <citation type="journal article" date="2016" name="Genome Announc.">
        <title>Draft Genome Sequence of the Thermotolerant Cyanobacterium Desertifilum sp. IPPAS B-1220.</title>
        <authorList>
            <person name="Mironov K.S."/>
            <person name="Sinetova M.A."/>
            <person name="Bolatkhan K."/>
            <person name="Zayadan B.K."/>
            <person name="Ustinova V.V."/>
            <person name="Kupriyanova E.V."/>
            <person name="Skrypnik A.N."/>
            <person name="Gogoleva N.E."/>
            <person name="Gogolev Y.V."/>
            <person name="Los D.A."/>
        </authorList>
    </citation>
    <scope>NUCLEOTIDE SEQUENCE [LARGE SCALE GENOMIC DNA]</scope>
    <source>
        <strain evidence="1 2">IPPAS B-1220</strain>
    </source>
</reference>
<keyword evidence="2" id="KW-1185">Reference proteome</keyword>
<name>A0ACD5H2R1_9CYAN</name>
<sequence>MAFPFRRGKFAVWVASLVLGAVAGFSAWTPHPLLSGRSQQAGKKTSA</sequence>
<proteinExistence type="predicted"/>
<organism evidence="1 2">
    <name type="scientific">Desertifilum tharense IPPAS B-1220</name>
    <dbReference type="NCBI Taxonomy" id="1781255"/>
    <lineage>
        <taxon>Bacteria</taxon>
        <taxon>Bacillati</taxon>
        <taxon>Cyanobacteriota</taxon>
        <taxon>Cyanophyceae</taxon>
        <taxon>Desertifilales</taxon>
        <taxon>Desertifilaceae</taxon>
        <taxon>Desertifilum</taxon>
    </lineage>
</organism>
<evidence type="ECO:0000313" key="2">
    <source>
        <dbReference type="Proteomes" id="UP000095472"/>
    </source>
</evidence>
<accession>A0ACD5H2R1</accession>
<gene>
    <name evidence="1" type="ORF">BH720_014725</name>
</gene>
<dbReference type="EMBL" id="CP182909">
    <property type="protein sequence ID" value="XPM66451.1"/>
    <property type="molecule type" value="Genomic_DNA"/>
</dbReference>